<dbReference type="EMBL" id="AP018449">
    <property type="protein sequence ID" value="BBB91068.1"/>
    <property type="molecule type" value="Genomic_DNA"/>
</dbReference>
<evidence type="ECO:0000313" key="2">
    <source>
        <dbReference type="Proteomes" id="UP000276437"/>
    </source>
</evidence>
<dbReference type="KEGG" id="mana:MAMMFC1_01736"/>
<proteinExistence type="predicted"/>
<sequence>MLSTNTIRYGTDNFVFDKIGLITSAIPIDCAALTGIDGFVVASYIPANCNAGIIFKIGNSWQKLTVSNGTGTLVNVTTQMITADSVLAEGNIIADLAAITNIPGFVGKQIYIAIALTAPSDSTDMPSLQLSIKGHSTSSQNTTTVTSPPIALASTDVELIDLQAQTAVTDGATAAVSVLLRQSGTWSAPMTLTQARRKKASEIQFQATFNVATIGTGSARVAKATAIYRSNDATVSGKTAEIISVTEDFINEMRYGRLMVKHQRLRDAGIAAYISMRDVPKTRDRIAIGVGSNGQRLTLTLGVKDAEGNIVPDSGVNHSTIRVWYGSKQVFDFDYNTQIADTGVVQLSQISVTPDDGVTVFASYKYGWQPEVWEKMTAGATQKYDDTMDSTTFSYVLPSASEGKGVSDVKIVLDKPGGHVAAEALGTATGKTQMLVLAHAAKTASIVVSASIGIAQWSYDYDSRILTVVAPKDATLTVAYDWVAETPVVRGFVAAWSE</sequence>
<dbReference type="Proteomes" id="UP000276437">
    <property type="component" value="Chromosome"/>
</dbReference>
<protein>
    <submittedName>
        <fullName evidence="1">Uncharacterized protein</fullName>
    </submittedName>
</protein>
<dbReference type="OrthoDB" id="1659784at2"/>
<organism evidence="1 2">
    <name type="scientific">Methylomusa anaerophila</name>
    <dbReference type="NCBI Taxonomy" id="1930071"/>
    <lineage>
        <taxon>Bacteria</taxon>
        <taxon>Bacillati</taxon>
        <taxon>Bacillota</taxon>
        <taxon>Negativicutes</taxon>
        <taxon>Selenomonadales</taxon>
        <taxon>Sporomusaceae</taxon>
        <taxon>Methylomusa</taxon>
    </lineage>
</organism>
<name>A0A348AJ20_9FIRM</name>
<accession>A0A348AJ20</accession>
<dbReference type="AlphaFoldDB" id="A0A348AJ20"/>
<dbReference type="RefSeq" id="WP_126308133.1">
    <property type="nucleotide sequence ID" value="NZ_AP018449.1"/>
</dbReference>
<gene>
    <name evidence="1" type="ORF">MAMMFC1_01736</name>
</gene>
<evidence type="ECO:0000313" key="1">
    <source>
        <dbReference type="EMBL" id="BBB91068.1"/>
    </source>
</evidence>
<keyword evidence="2" id="KW-1185">Reference proteome</keyword>
<reference evidence="1 2" key="1">
    <citation type="journal article" date="2018" name="Int. J. Syst. Evol. Microbiol.">
        <title>Methylomusa anaerophila gen. nov., sp. nov., an anaerobic methanol-utilizing bacterium isolated from a microbial fuel cell.</title>
        <authorList>
            <person name="Amano N."/>
            <person name="Yamamuro A."/>
            <person name="Miyahara M."/>
            <person name="Kouzuma A."/>
            <person name="Abe T."/>
            <person name="Watanabe K."/>
        </authorList>
    </citation>
    <scope>NUCLEOTIDE SEQUENCE [LARGE SCALE GENOMIC DNA]</scope>
    <source>
        <strain evidence="1 2">MMFC1</strain>
    </source>
</reference>